<accession>A0AAV7ECB1</accession>
<dbReference type="GO" id="GO:0008289">
    <property type="term" value="F:lipid binding"/>
    <property type="evidence" value="ECO:0007669"/>
    <property type="project" value="UniProtKB-KW"/>
</dbReference>
<sequence>MGRDGILMSSTTFALLLLSFLLLNELVNGVTGGGAGGSVHADEEEEEAPAPMSCPQMALAVVPCFGYIVAGGDVPAECCSGLKAVKAAAPTTELCRQACACMQWTAAAIPGVNYDLVNTLPQKCHFSISFKLTPSTDCSKVHAA</sequence>
<keyword evidence="2" id="KW-0732">Signal</keyword>
<comment type="similarity">
    <text evidence="1">Belongs to the plant LTP family.</text>
</comment>
<dbReference type="PANTHER" id="PTHR33076">
    <property type="entry name" value="NON-SPECIFIC LIPID-TRANSFER PROTEIN 2-RELATED"/>
    <property type="match status" value="1"/>
</dbReference>
<dbReference type="SMART" id="SM00499">
    <property type="entry name" value="AAI"/>
    <property type="match status" value="1"/>
</dbReference>
<dbReference type="SUPFAM" id="SSF47699">
    <property type="entry name" value="Bifunctional inhibitor/lipid-transfer protein/seed storage 2S albumin"/>
    <property type="match status" value="1"/>
</dbReference>
<evidence type="ECO:0000259" key="3">
    <source>
        <dbReference type="SMART" id="SM00499"/>
    </source>
</evidence>
<dbReference type="Proteomes" id="UP000825729">
    <property type="component" value="Unassembled WGS sequence"/>
</dbReference>
<evidence type="ECO:0000313" key="4">
    <source>
        <dbReference type="EMBL" id="KAG9445481.1"/>
    </source>
</evidence>
<dbReference type="CDD" id="cd01960">
    <property type="entry name" value="nsLTP1"/>
    <property type="match status" value="1"/>
</dbReference>
<dbReference type="EMBL" id="JAINDJ010000006">
    <property type="protein sequence ID" value="KAG9445481.1"/>
    <property type="molecule type" value="Genomic_DNA"/>
</dbReference>
<feature type="chain" id="PRO_5043563474" description="Non-specific lipid-transfer protein" evidence="2">
    <location>
        <begin position="30"/>
        <end position="144"/>
    </location>
</feature>
<name>A0AAV7ECB1_ARIFI</name>
<evidence type="ECO:0000313" key="5">
    <source>
        <dbReference type="Proteomes" id="UP000825729"/>
    </source>
</evidence>
<evidence type="ECO:0000256" key="2">
    <source>
        <dbReference type="SAM" id="SignalP"/>
    </source>
</evidence>
<dbReference type="Gene3D" id="1.10.110.10">
    <property type="entry name" value="Plant lipid-transfer and hydrophobic proteins"/>
    <property type="match status" value="1"/>
</dbReference>
<feature type="signal peptide" evidence="2">
    <location>
        <begin position="1"/>
        <end position="29"/>
    </location>
</feature>
<gene>
    <name evidence="4" type="ORF">H6P81_016821</name>
</gene>
<dbReference type="Pfam" id="PF00234">
    <property type="entry name" value="Tryp_alpha_amyl"/>
    <property type="match status" value="1"/>
</dbReference>
<dbReference type="PRINTS" id="PR00382">
    <property type="entry name" value="LIPIDTRNSFER"/>
</dbReference>
<organism evidence="4 5">
    <name type="scientific">Aristolochia fimbriata</name>
    <name type="common">White veined hardy Dutchman's pipe vine</name>
    <dbReference type="NCBI Taxonomy" id="158543"/>
    <lineage>
        <taxon>Eukaryota</taxon>
        <taxon>Viridiplantae</taxon>
        <taxon>Streptophyta</taxon>
        <taxon>Embryophyta</taxon>
        <taxon>Tracheophyta</taxon>
        <taxon>Spermatophyta</taxon>
        <taxon>Magnoliopsida</taxon>
        <taxon>Magnoliidae</taxon>
        <taxon>Piperales</taxon>
        <taxon>Aristolochiaceae</taxon>
        <taxon>Aristolochia</taxon>
    </lineage>
</organism>
<reference evidence="4 5" key="1">
    <citation type="submission" date="2021-07" db="EMBL/GenBank/DDBJ databases">
        <title>The Aristolochia fimbriata genome: insights into angiosperm evolution, floral development and chemical biosynthesis.</title>
        <authorList>
            <person name="Jiao Y."/>
        </authorList>
    </citation>
    <scope>NUCLEOTIDE SEQUENCE [LARGE SCALE GENOMIC DNA]</scope>
    <source>
        <strain evidence="4">IBCAS-2021</strain>
        <tissue evidence="4">Leaf</tissue>
    </source>
</reference>
<keyword evidence="1" id="KW-0446">Lipid-binding</keyword>
<dbReference type="AlphaFoldDB" id="A0AAV7ECB1"/>
<dbReference type="GO" id="GO:0006869">
    <property type="term" value="P:lipid transport"/>
    <property type="evidence" value="ECO:0007669"/>
    <property type="project" value="InterPro"/>
</dbReference>
<proteinExistence type="inferred from homology"/>
<dbReference type="InterPro" id="IPR016140">
    <property type="entry name" value="Bifunc_inhib/LTP/seed_store"/>
</dbReference>
<dbReference type="InterPro" id="IPR036312">
    <property type="entry name" value="Bifun_inhib/LTP/seed_sf"/>
</dbReference>
<keyword evidence="1" id="KW-0813">Transport</keyword>
<feature type="domain" description="Bifunctional inhibitor/plant lipid transfer protein/seed storage helical" evidence="3">
    <location>
        <begin position="54"/>
        <end position="138"/>
    </location>
</feature>
<comment type="function">
    <text evidence="1">Plant non-specific lipid-transfer proteins transfer phospholipids as well as galactolipids across membranes. May play a role in wax or cutin deposition in the cell walls of expanding epidermal cells and certain secretory tissues.</text>
</comment>
<evidence type="ECO:0000256" key="1">
    <source>
        <dbReference type="RuleBase" id="RU000628"/>
    </source>
</evidence>
<protein>
    <recommendedName>
        <fullName evidence="1">Non-specific lipid-transfer protein</fullName>
    </recommendedName>
</protein>
<comment type="caution">
    <text evidence="4">The sequence shown here is derived from an EMBL/GenBank/DDBJ whole genome shotgun (WGS) entry which is preliminary data.</text>
</comment>
<dbReference type="InterPro" id="IPR000528">
    <property type="entry name" value="Plant_nsLTP"/>
</dbReference>
<keyword evidence="5" id="KW-1185">Reference proteome</keyword>